<dbReference type="HOGENOM" id="CLU_1172665_0_0_1"/>
<dbReference type="AlphaFoldDB" id="F0WZZ0"/>
<organism evidence="3">
    <name type="scientific">Albugo laibachii Nc14</name>
    <dbReference type="NCBI Taxonomy" id="890382"/>
    <lineage>
        <taxon>Eukaryota</taxon>
        <taxon>Sar</taxon>
        <taxon>Stramenopiles</taxon>
        <taxon>Oomycota</taxon>
        <taxon>Peronosporomycetes</taxon>
        <taxon>Albuginales</taxon>
        <taxon>Albuginaceae</taxon>
        <taxon>Albugo</taxon>
    </lineage>
</organism>
<dbReference type="GO" id="GO:0005509">
    <property type="term" value="F:calcium ion binding"/>
    <property type="evidence" value="ECO:0007669"/>
    <property type="project" value="InterPro"/>
</dbReference>
<dbReference type="InterPro" id="IPR002048">
    <property type="entry name" value="EF_hand_dom"/>
</dbReference>
<evidence type="ECO:0000313" key="3">
    <source>
        <dbReference type="EMBL" id="CCA27071.1"/>
    </source>
</evidence>
<evidence type="ECO:0000256" key="1">
    <source>
        <dbReference type="SAM" id="Coils"/>
    </source>
</evidence>
<gene>
    <name evidence="3" type="primary">AlNc14C451G11733</name>
    <name evidence="3" type="ORF">ALNC14_132150</name>
</gene>
<keyword evidence="1" id="KW-0175">Coiled coil</keyword>
<evidence type="ECO:0000259" key="2">
    <source>
        <dbReference type="Pfam" id="PF13833"/>
    </source>
</evidence>
<name>F0WZZ0_9STRA</name>
<reference evidence="3" key="1">
    <citation type="journal article" date="2011" name="PLoS Biol.">
        <title>Gene gain and loss during evolution of obligate parasitism in the white rust pathogen of Arabidopsis thaliana.</title>
        <authorList>
            <person name="Kemen E."/>
            <person name="Gardiner A."/>
            <person name="Schultz-Larsen T."/>
            <person name="Kemen A.C."/>
            <person name="Balmuth A.L."/>
            <person name="Robert-Seilaniantz A."/>
            <person name="Bailey K."/>
            <person name="Holub E."/>
            <person name="Studholme D.J."/>
            <person name="Maclean D."/>
            <person name="Jones J.D."/>
        </authorList>
    </citation>
    <scope>NUCLEOTIDE SEQUENCE</scope>
</reference>
<protein>
    <submittedName>
        <fullName evidence="3">Outer dynein armdocking complex subunit 3 putative</fullName>
    </submittedName>
</protein>
<accession>F0WZZ0</accession>
<dbReference type="InterPro" id="IPR011992">
    <property type="entry name" value="EF-hand-dom_pair"/>
</dbReference>
<dbReference type="EMBL" id="FR824494">
    <property type="protein sequence ID" value="CCA27071.1"/>
    <property type="molecule type" value="Genomic_DNA"/>
</dbReference>
<sequence length="237" mass="27626">MNANDGVKGMVAQEEKELRRVFEYVASYRAKKKLQNNVINLSERRQLLRQQCDDPDFTNVMCNDKEPRTKEQLQIEIVQLDDLIQNCNLELAALQSSNAKCIRHEDLYDVMKSLGKTCTKKEVSDMIWEADENLDGVIDWTEMCGIFNRILLDKTELEPVNFFNVIQFLTYDKKNSGIINADDTMAILFARYGSAQLEFRMKEMFGEHTELSLVQFLEHTSQKRRANAEVRVRKKLE</sequence>
<dbReference type="Gene3D" id="1.10.238.10">
    <property type="entry name" value="EF-hand"/>
    <property type="match status" value="1"/>
</dbReference>
<feature type="domain" description="EF-hand" evidence="2">
    <location>
        <begin position="102"/>
        <end position="149"/>
    </location>
</feature>
<dbReference type="Pfam" id="PF13833">
    <property type="entry name" value="EF-hand_8"/>
    <property type="match status" value="1"/>
</dbReference>
<proteinExistence type="predicted"/>
<dbReference type="SUPFAM" id="SSF47473">
    <property type="entry name" value="EF-hand"/>
    <property type="match status" value="1"/>
</dbReference>
<reference evidence="3" key="2">
    <citation type="submission" date="2011-02" db="EMBL/GenBank/DDBJ databases">
        <authorList>
            <person name="MacLean D."/>
        </authorList>
    </citation>
    <scope>NUCLEOTIDE SEQUENCE</scope>
</reference>
<feature type="coiled-coil region" evidence="1">
    <location>
        <begin position="31"/>
        <end position="90"/>
    </location>
</feature>